<protein>
    <submittedName>
        <fullName evidence="2">Anti-anti-sigma factor</fullName>
    </submittedName>
</protein>
<evidence type="ECO:0000313" key="2">
    <source>
        <dbReference type="EMBL" id="PPC78407.1"/>
    </source>
</evidence>
<dbReference type="Proteomes" id="UP000238196">
    <property type="component" value="Unassembled WGS sequence"/>
</dbReference>
<dbReference type="EMBL" id="PRLP01000015">
    <property type="protein sequence ID" value="PPC78407.1"/>
    <property type="molecule type" value="Genomic_DNA"/>
</dbReference>
<dbReference type="PANTHER" id="PTHR33495">
    <property type="entry name" value="ANTI-SIGMA FACTOR ANTAGONIST TM_1081-RELATED-RELATED"/>
    <property type="match status" value="1"/>
</dbReference>
<sequence length="102" mass="11536">MAIWSQLSNDGKELTIRIQGRFDFSAHQDFREAYESVGENLPRVFIIDMKETTYLDSSALGMLLLLRDYAGGDGADIRIVNCNMDVKKILIISNFGQLFNIS</sequence>
<dbReference type="SUPFAM" id="SSF52091">
    <property type="entry name" value="SpoIIaa-like"/>
    <property type="match status" value="1"/>
</dbReference>
<dbReference type="CDD" id="cd07043">
    <property type="entry name" value="STAS_anti-anti-sigma_factors"/>
    <property type="match status" value="1"/>
</dbReference>
<dbReference type="InterPro" id="IPR002645">
    <property type="entry name" value="STAS_dom"/>
</dbReference>
<feature type="domain" description="STAS" evidence="1">
    <location>
        <begin position="14"/>
        <end position="102"/>
    </location>
</feature>
<dbReference type="PANTHER" id="PTHR33495:SF15">
    <property type="entry name" value="STAS DOMAIN-CONTAINING PROTEIN"/>
    <property type="match status" value="1"/>
</dbReference>
<reference evidence="2 3" key="1">
    <citation type="submission" date="2018-02" db="EMBL/GenBank/DDBJ databases">
        <title>novel marine gammaproteobacteria from coastal saline agro ecosystem.</title>
        <authorList>
            <person name="Krishnan R."/>
            <person name="Ramesh Kumar N."/>
        </authorList>
    </citation>
    <scope>NUCLEOTIDE SEQUENCE [LARGE SCALE GENOMIC DNA]</scope>
    <source>
        <strain evidence="2 3">228</strain>
    </source>
</reference>
<dbReference type="InterPro" id="IPR036513">
    <property type="entry name" value="STAS_dom_sf"/>
</dbReference>
<dbReference type="Pfam" id="PF01740">
    <property type="entry name" value="STAS"/>
    <property type="match status" value="1"/>
</dbReference>
<dbReference type="Gene3D" id="3.30.750.24">
    <property type="entry name" value="STAS domain"/>
    <property type="match status" value="1"/>
</dbReference>
<evidence type="ECO:0000259" key="1">
    <source>
        <dbReference type="PROSITE" id="PS50801"/>
    </source>
</evidence>
<gene>
    <name evidence="2" type="ORF">C4K68_04960</name>
</gene>
<evidence type="ECO:0000313" key="3">
    <source>
        <dbReference type="Proteomes" id="UP000238196"/>
    </source>
</evidence>
<name>A0A2S5KU69_9PROT</name>
<accession>A0A2S5KU69</accession>
<proteinExistence type="predicted"/>
<dbReference type="PROSITE" id="PS50801">
    <property type="entry name" value="STAS"/>
    <property type="match status" value="1"/>
</dbReference>
<organism evidence="2 3">
    <name type="scientific">Proteobacteria bacterium 228</name>
    <dbReference type="NCBI Taxonomy" id="2083153"/>
    <lineage>
        <taxon>Bacteria</taxon>
        <taxon>Pseudomonadati</taxon>
        <taxon>Pseudomonadota</taxon>
    </lineage>
</organism>
<comment type="caution">
    <text evidence="2">The sequence shown here is derived from an EMBL/GenBank/DDBJ whole genome shotgun (WGS) entry which is preliminary data.</text>
</comment>
<dbReference type="GO" id="GO:0043856">
    <property type="term" value="F:anti-sigma factor antagonist activity"/>
    <property type="evidence" value="ECO:0007669"/>
    <property type="project" value="TreeGrafter"/>
</dbReference>
<dbReference type="AlphaFoldDB" id="A0A2S5KU69"/>
<dbReference type="OrthoDB" id="278639at2"/>